<organism evidence="2 3">
    <name type="scientific">Acidiphilium acidophilum</name>
    <name type="common">Thiobacillus acidophilus</name>
    <dbReference type="NCBI Taxonomy" id="76588"/>
    <lineage>
        <taxon>Bacteria</taxon>
        <taxon>Pseudomonadati</taxon>
        <taxon>Pseudomonadota</taxon>
        <taxon>Alphaproteobacteria</taxon>
        <taxon>Acetobacterales</taxon>
        <taxon>Acidocellaceae</taxon>
        <taxon>Acidiphilium</taxon>
    </lineage>
</organism>
<evidence type="ECO:0000313" key="2">
    <source>
        <dbReference type="EMBL" id="MDX5929947.1"/>
    </source>
</evidence>
<name>A0AAW9DNL0_ACIAO</name>
<evidence type="ECO:0000313" key="3">
    <source>
        <dbReference type="Proteomes" id="UP001279553"/>
    </source>
</evidence>
<accession>A0AAW9DNL0</accession>
<dbReference type="Proteomes" id="UP001279553">
    <property type="component" value="Unassembled WGS sequence"/>
</dbReference>
<dbReference type="EMBL" id="JAWXYB010000018">
    <property type="protein sequence ID" value="MDX5929947.1"/>
    <property type="molecule type" value="Genomic_DNA"/>
</dbReference>
<proteinExistence type="predicted"/>
<protein>
    <submittedName>
        <fullName evidence="2">Uncharacterized protein</fullName>
    </submittedName>
</protein>
<gene>
    <name evidence="2" type="ORF">SIL87_04110</name>
</gene>
<feature type="region of interest" description="Disordered" evidence="1">
    <location>
        <begin position="62"/>
        <end position="90"/>
    </location>
</feature>
<sequence length="220" mass="24878">MTEAPRPHEALTETLKAIFAGFHREAVRLAHHHRAAMPMVTLLLGYFNRVVIRFARSAAKPAAPPRPIREATPDNPETAPPKPSRPRKPSPFSTQFAWLLHLLPTTPTTGVVAAQAHYDLIAFVNSPELIALLAAKPSLGRILRPICRMFGVNLPDHLRPPPRQRRERKPNPNPKPKRIIWPIPLDPADIRIPAANYHGVHFGPGNRFWPPRRKYRKIYA</sequence>
<feature type="region of interest" description="Disordered" evidence="1">
    <location>
        <begin position="154"/>
        <end position="178"/>
    </location>
</feature>
<dbReference type="AlphaFoldDB" id="A0AAW9DNL0"/>
<reference evidence="2 3" key="1">
    <citation type="submission" date="2023-11" db="EMBL/GenBank/DDBJ databases">
        <title>MicrobeMod: A computational toolkit for identifying prokaryotic methylation and restriction-modification with nanopore sequencing.</title>
        <authorList>
            <person name="Crits-Christoph A."/>
            <person name="Kang S.C."/>
            <person name="Lee H."/>
            <person name="Ostrov N."/>
        </authorList>
    </citation>
    <scope>NUCLEOTIDE SEQUENCE [LARGE SCALE GENOMIC DNA]</scope>
    <source>
        <strain evidence="2 3">DSMZ 700</strain>
    </source>
</reference>
<evidence type="ECO:0000256" key="1">
    <source>
        <dbReference type="SAM" id="MobiDB-lite"/>
    </source>
</evidence>
<keyword evidence="3" id="KW-1185">Reference proteome</keyword>
<comment type="caution">
    <text evidence="2">The sequence shown here is derived from an EMBL/GenBank/DDBJ whole genome shotgun (WGS) entry which is preliminary data.</text>
</comment>